<dbReference type="OrthoDB" id="9802649at2"/>
<dbReference type="CDD" id="cd00761">
    <property type="entry name" value="Glyco_tranf_GTA_type"/>
    <property type="match status" value="1"/>
</dbReference>
<accession>A0A7Z2GJP4</accession>
<dbReference type="InterPro" id="IPR029044">
    <property type="entry name" value="Nucleotide-diphossugar_trans"/>
</dbReference>
<dbReference type="AlphaFoldDB" id="A0A7Z2GJP4"/>
<keyword evidence="3" id="KW-1185">Reference proteome</keyword>
<dbReference type="Gene3D" id="3.90.550.10">
    <property type="entry name" value="Spore Coat Polysaccharide Biosynthesis Protein SpsA, Chain A"/>
    <property type="match status" value="1"/>
</dbReference>
<evidence type="ECO:0000313" key="2">
    <source>
        <dbReference type="EMBL" id="QGZ62714.1"/>
    </source>
</evidence>
<proteinExistence type="predicted"/>
<evidence type="ECO:0000259" key="1">
    <source>
        <dbReference type="Pfam" id="PF00535"/>
    </source>
</evidence>
<reference evidence="2 3" key="1">
    <citation type="submission" date="2019-12" db="EMBL/GenBank/DDBJ databases">
        <title>Paraburkholderia acidiphila 7Q-K02 sp. nov and Paraburkholderia acidisoli DHF22 sp. nov., two strains isolated from forest soil.</title>
        <authorList>
            <person name="Gao Z."/>
            <person name="Qiu L."/>
        </authorList>
    </citation>
    <scope>NUCLEOTIDE SEQUENCE [LARGE SCALE GENOMIC DNA]</scope>
    <source>
        <strain evidence="2 3">DHF22</strain>
    </source>
</reference>
<dbReference type="InterPro" id="IPR001173">
    <property type="entry name" value="Glyco_trans_2-like"/>
</dbReference>
<gene>
    <name evidence="2" type="ORF">FAZ98_13810</name>
</gene>
<dbReference type="PANTHER" id="PTHR43685:SF11">
    <property type="entry name" value="GLYCOSYLTRANSFERASE TAGX-RELATED"/>
    <property type="match status" value="1"/>
</dbReference>
<evidence type="ECO:0000313" key="3">
    <source>
        <dbReference type="Proteomes" id="UP000433577"/>
    </source>
</evidence>
<feature type="domain" description="Glycosyltransferase 2-like" evidence="1">
    <location>
        <begin position="9"/>
        <end position="108"/>
    </location>
</feature>
<dbReference type="PANTHER" id="PTHR43685">
    <property type="entry name" value="GLYCOSYLTRANSFERASE"/>
    <property type="match status" value="1"/>
</dbReference>
<dbReference type="EMBL" id="CP046913">
    <property type="protein sequence ID" value="QGZ62714.1"/>
    <property type="molecule type" value="Genomic_DNA"/>
</dbReference>
<dbReference type="SUPFAM" id="SSF53448">
    <property type="entry name" value="Nucleotide-diphospho-sugar transferases"/>
    <property type="match status" value="1"/>
</dbReference>
<dbReference type="GO" id="GO:0016740">
    <property type="term" value="F:transferase activity"/>
    <property type="evidence" value="ECO:0007669"/>
    <property type="project" value="UniProtKB-KW"/>
</dbReference>
<sequence>MQTTAPFLTVVIPTHKRPLLLERTLTSIKSQAQPFALEIIVIADEADAATDEVCQRLLGPQDIKIRRNGAPGPSASRNLGIDLAAGRYVMFLDDDDAWQPEFLARVAAVPPVQGGRFVYFDCNVVTENRAGERPEYISERRLDTAGRLNEMVFVQNQVHMSCLMFPRTVIGNTRFDVSMRAYEDWEFILAILSKEMPEHVALDCSTVYEVADASSDRRGDSGNATNAHAIMDYLYVYRRHPAPSDALRQQRAALMQRVGMGLPPELL</sequence>
<dbReference type="Pfam" id="PF00535">
    <property type="entry name" value="Glycos_transf_2"/>
    <property type="match status" value="1"/>
</dbReference>
<dbReference type="Proteomes" id="UP000433577">
    <property type="component" value="Chromosome 1"/>
</dbReference>
<name>A0A7Z2GJP4_9BURK</name>
<dbReference type="InterPro" id="IPR050834">
    <property type="entry name" value="Glycosyltransf_2"/>
</dbReference>
<dbReference type="KEGG" id="pacs:FAZ98_13810"/>
<dbReference type="RefSeq" id="WP_158951717.1">
    <property type="nucleotide sequence ID" value="NZ_CP046913.1"/>
</dbReference>
<protein>
    <submittedName>
        <fullName evidence="2">Glycosyltransferase</fullName>
    </submittedName>
</protein>
<keyword evidence="2" id="KW-0808">Transferase</keyword>
<organism evidence="2 3">
    <name type="scientific">Paraburkholderia acidisoli</name>
    <dbReference type="NCBI Taxonomy" id="2571748"/>
    <lineage>
        <taxon>Bacteria</taxon>
        <taxon>Pseudomonadati</taxon>
        <taxon>Pseudomonadota</taxon>
        <taxon>Betaproteobacteria</taxon>
        <taxon>Burkholderiales</taxon>
        <taxon>Burkholderiaceae</taxon>
        <taxon>Paraburkholderia</taxon>
    </lineage>
</organism>